<dbReference type="AlphaFoldDB" id="A0A7H0SMG7"/>
<dbReference type="InterPro" id="IPR045864">
    <property type="entry name" value="aa-tRNA-synth_II/BPL/LPL"/>
</dbReference>
<proteinExistence type="predicted"/>
<evidence type="ECO:0000256" key="2">
    <source>
        <dbReference type="ARBA" id="ARBA00022741"/>
    </source>
</evidence>
<keyword evidence="1 7" id="KW-0436">Ligase</keyword>
<dbReference type="Pfam" id="PF03099">
    <property type="entry name" value="BPL_LplA_LipB"/>
    <property type="match status" value="1"/>
</dbReference>
<dbReference type="InterPro" id="IPR004408">
    <property type="entry name" value="Biotin_CoA_COase_ligase"/>
</dbReference>
<dbReference type="Gene3D" id="3.30.930.10">
    <property type="entry name" value="Bira Bifunctional Protein, Domain 2"/>
    <property type="match status" value="1"/>
</dbReference>
<evidence type="ECO:0000256" key="1">
    <source>
        <dbReference type="ARBA" id="ARBA00022598"/>
    </source>
</evidence>
<dbReference type="InterPro" id="IPR008988">
    <property type="entry name" value="Transcriptional_repressor_C"/>
</dbReference>
<protein>
    <recommendedName>
        <fullName evidence="5">biotin--[biotin carboxyl-carrier protein] ligase</fullName>
        <ecNumber evidence="5">6.3.4.15</ecNumber>
    </recommendedName>
</protein>
<organism evidence="7 8">
    <name type="scientific">Corynebacterium poyangense</name>
    <dbReference type="NCBI Taxonomy" id="2684405"/>
    <lineage>
        <taxon>Bacteria</taxon>
        <taxon>Bacillati</taxon>
        <taxon>Actinomycetota</taxon>
        <taxon>Actinomycetes</taxon>
        <taxon>Mycobacteriales</taxon>
        <taxon>Corynebacteriaceae</taxon>
        <taxon>Corynebacterium</taxon>
    </lineage>
</organism>
<dbReference type="GO" id="GO:0004077">
    <property type="term" value="F:biotin--[biotin carboxyl-carrier protein] ligase activity"/>
    <property type="evidence" value="ECO:0007669"/>
    <property type="project" value="UniProtKB-EC"/>
</dbReference>
<evidence type="ECO:0000259" key="6">
    <source>
        <dbReference type="PROSITE" id="PS51733"/>
    </source>
</evidence>
<keyword evidence="3" id="KW-0067">ATP-binding</keyword>
<evidence type="ECO:0000313" key="8">
    <source>
        <dbReference type="Proteomes" id="UP000516320"/>
    </source>
</evidence>
<evidence type="ECO:0000256" key="4">
    <source>
        <dbReference type="ARBA" id="ARBA00023267"/>
    </source>
</evidence>
<dbReference type="PROSITE" id="PS51733">
    <property type="entry name" value="BPL_LPL_CATALYTIC"/>
    <property type="match status" value="1"/>
</dbReference>
<accession>A0A7H0SMG7</accession>
<reference evidence="7 8" key="1">
    <citation type="submission" date="2019-12" db="EMBL/GenBank/DDBJ databases">
        <title>Corynebacterium sp. nov., isolated from feces of the Anser Albifrons in China.</title>
        <authorList>
            <person name="Liu Q."/>
        </authorList>
    </citation>
    <scope>NUCLEOTIDE SEQUENCE [LARGE SCALE GENOMIC DNA]</scope>
    <source>
        <strain evidence="7 8">4H37-19</strain>
    </source>
</reference>
<dbReference type="PANTHER" id="PTHR12835:SF5">
    <property type="entry name" value="BIOTIN--PROTEIN LIGASE"/>
    <property type="match status" value="1"/>
</dbReference>
<dbReference type="EMBL" id="CP046884">
    <property type="protein sequence ID" value="QNQ89742.1"/>
    <property type="molecule type" value="Genomic_DNA"/>
</dbReference>
<dbReference type="PANTHER" id="PTHR12835">
    <property type="entry name" value="BIOTIN PROTEIN LIGASE"/>
    <property type="match status" value="1"/>
</dbReference>
<sequence length="272" mass="29330">MDVFDTTLLRKELPGYRRITAVQESTSTNAELLADQLAPPLSVLLTTSQTQGRGRMGRQWIAVPGALLACSVLLHPSARQCEAIGTLPLATGLAIVEGLRDIVRPQLGENVADHLMLKWPNDVLWSGKKICGILAEGIGFPQAPRVVTGFGINISLTEEQLPVPHATSLGLQGIETTAQDVAIATLRRLEHRLQQWGSPDPQAHQLLIEDYRKVCATLSAEVQVEAPLGNIHGVVTDIAEDGRLRVKEASGQIHEVSAGDVTHLRSAGQTYS</sequence>
<keyword evidence="8" id="KW-1185">Reference proteome</keyword>
<evidence type="ECO:0000256" key="3">
    <source>
        <dbReference type="ARBA" id="ARBA00022840"/>
    </source>
</evidence>
<keyword evidence="2" id="KW-0547">Nucleotide-binding</keyword>
<name>A0A7H0SMG7_9CORY</name>
<evidence type="ECO:0000256" key="5">
    <source>
        <dbReference type="ARBA" id="ARBA00024227"/>
    </source>
</evidence>
<dbReference type="RefSeq" id="WP_187975194.1">
    <property type="nucleotide sequence ID" value="NZ_CP046884.1"/>
</dbReference>
<dbReference type="InterPro" id="IPR004143">
    <property type="entry name" value="BPL_LPL_catalytic"/>
</dbReference>
<feature type="domain" description="BPL/LPL catalytic" evidence="6">
    <location>
        <begin position="2"/>
        <end position="197"/>
    </location>
</feature>
<dbReference type="SUPFAM" id="SSF55681">
    <property type="entry name" value="Class II aaRS and biotin synthetases"/>
    <property type="match status" value="1"/>
</dbReference>
<dbReference type="Proteomes" id="UP000516320">
    <property type="component" value="Chromosome"/>
</dbReference>
<dbReference type="Gene3D" id="2.30.30.100">
    <property type="match status" value="1"/>
</dbReference>
<dbReference type="SUPFAM" id="SSF50037">
    <property type="entry name" value="C-terminal domain of transcriptional repressors"/>
    <property type="match status" value="1"/>
</dbReference>
<evidence type="ECO:0000313" key="7">
    <source>
        <dbReference type="EMBL" id="QNQ89742.1"/>
    </source>
</evidence>
<dbReference type="Pfam" id="PF02237">
    <property type="entry name" value="BPL_C"/>
    <property type="match status" value="1"/>
</dbReference>
<dbReference type="GO" id="GO:0005737">
    <property type="term" value="C:cytoplasm"/>
    <property type="evidence" value="ECO:0007669"/>
    <property type="project" value="TreeGrafter"/>
</dbReference>
<dbReference type="GO" id="GO:0005524">
    <property type="term" value="F:ATP binding"/>
    <property type="evidence" value="ECO:0007669"/>
    <property type="project" value="UniProtKB-KW"/>
</dbReference>
<dbReference type="CDD" id="cd16442">
    <property type="entry name" value="BPL"/>
    <property type="match status" value="1"/>
</dbReference>
<dbReference type="NCBIfam" id="TIGR00121">
    <property type="entry name" value="birA_ligase"/>
    <property type="match status" value="1"/>
</dbReference>
<dbReference type="EC" id="6.3.4.15" evidence="5"/>
<dbReference type="KEGG" id="cpoy:GP475_03075"/>
<keyword evidence="4" id="KW-0092">Biotin</keyword>
<gene>
    <name evidence="7" type="ORF">GP475_03075</name>
</gene>
<dbReference type="InterPro" id="IPR003142">
    <property type="entry name" value="BPL_C"/>
</dbReference>